<dbReference type="SUPFAM" id="SSF52540">
    <property type="entry name" value="P-loop containing nucleoside triphosphate hydrolases"/>
    <property type="match status" value="1"/>
</dbReference>
<dbReference type="eggNOG" id="COG0507">
    <property type="taxonomic scope" value="Bacteria"/>
</dbReference>
<sequence>MRNIYEELSFTLKLLKKEWEEDLEQYRKKTLYTSIADKKKEGVCWYPVVIKKHKTGYGERLIIEVERNDQELPHLFQSGKSVSIFSNSGLSDSHIAQVNGVVNFVRKNIMTITLQHHELPDWANEGKLGVDLLFDEASYREMEAAINILLKGGNGRTGELRDVLLGVRPPAIRNNSSVDVSYLNSSQNKAVNMVEDAGDVAVIHGPPGTGKTTTMIAAIEQAIIYHSQIMVCAPSNAAVDLMVEKLLDRDIRTLRLGHPARVDDKMLSQTLDAKIVSHASYRELKKAKKSAEEYRNMARKYKRNFGHEERMQRKQLFEMAGRMKEEAVQLEDYITYDILQQSQVIATTLVGANHHVLRGKSFPVVFIDEAGQGLEPATWIPILKAQKVVMAGDHCQLPPTVRSFEAGQLGLKETLFEKVIERQPQLSSLLSLQYRMPEIIMGFSNQAFYKGALRSAENTKYHLLDDGEPQMIFIDTAGSGYLEHTEKDSLSTANYEEANFTMGFLENMLTGLGVENIIVKKWGVGVISPYRAQVRRFKELALETSTFPTLTQLEGQITIDTIDGFQGQERDIIVISLVRSNPKGEIGFLSDTRRMNVALTRAKRKLVVIGDSATISHHPFYQSFLKYVENHSLYKSIYEFLTF</sequence>
<feature type="domain" description="AAA+ ATPase" evidence="9">
    <location>
        <begin position="197"/>
        <end position="426"/>
    </location>
</feature>
<dbReference type="GO" id="GO:0005524">
    <property type="term" value="F:ATP binding"/>
    <property type="evidence" value="ECO:0007669"/>
    <property type="project" value="UniProtKB-KW"/>
</dbReference>
<dbReference type="eggNOG" id="COG1112">
    <property type="taxonomic scope" value="Bacteria"/>
</dbReference>
<evidence type="ECO:0000256" key="8">
    <source>
        <dbReference type="ARBA" id="ARBA00022840"/>
    </source>
</evidence>
<keyword evidence="10" id="KW-0238">DNA-binding</keyword>
<organism evidence="10 11">
    <name type="scientific">Anditalea andensis</name>
    <dbReference type="NCBI Taxonomy" id="1048983"/>
    <lineage>
        <taxon>Bacteria</taxon>
        <taxon>Pseudomonadati</taxon>
        <taxon>Bacteroidota</taxon>
        <taxon>Cytophagia</taxon>
        <taxon>Cytophagales</taxon>
        <taxon>Cytophagaceae</taxon>
        <taxon>Anditalea</taxon>
    </lineage>
</organism>
<dbReference type="Gene3D" id="3.40.50.300">
    <property type="entry name" value="P-loop containing nucleotide triphosphate hydrolases"/>
    <property type="match status" value="2"/>
</dbReference>
<evidence type="ECO:0000313" key="10">
    <source>
        <dbReference type="EMBL" id="KEO74484.1"/>
    </source>
</evidence>
<dbReference type="EC" id="3.6.4.12" evidence="3"/>
<dbReference type="PANTHER" id="PTHR43788:SF8">
    <property type="entry name" value="DNA-BINDING PROTEIN SMUBP-2"/>
    <property type="match status" value="1"/>
</dbReference>
<dbReference type="SMART" id="SM00382">
    <property type="entry name" value="AAA"/>
    <property type="match status" value="1"/>
</dbReference>
<dbReference type="GO" id="GO:0043139">
    <property type="term" value="F:5'-3' DNA helicase activity"/>
    <property type="evidence" value="ECO:0007669"/>
    <property type="project" value="TreeGrafter"/>
</dbReference>
<dbReference type="AlphaFoldDB" id="A0A074KZX3"/>
<dbReference type="InterPro" id="IPR003593">
    <property type="entry name" value="AAA+_ATPase"/>
</dbReference>
<comment type="similarity">
    <text evidence="2">Belongs to the DNA2/NAM7 helicase family.</text>
</comment>
<dbReference type="Gene3D" id="2.40.30.270">
    <property type="match status" value="1"/>
</dbReference>
<dbReference type="FunFam" id="3.40.50.300:FF:000326">
    <property type="entry name" value="P-loop containing nucleoside triphosphate hydrolase"/>
    <property type="match status" value="1"/>
</dbReference>
<dbReference type="GO" id="GO:0005737">
    <property type="term" value="C:cytoplasm"/>
    <property type="evidence" value="ECO:0007669"/>
    <property type="project" value="UniProtKB-SubCell"/>
</dbReference>
<evidence type="ECO:0000256" key="5">
    <source>
        <dbReference type="ARBA" id="ARBA00022741"/>
    </source>
</evidence>
<dbReference type="InterPro" id="IPR041677">
    <property type="entry name" value="DNA2/NAM7_AAA_11"/>
</dbReference>
<keyword evidence="8" id="KW-0067">ATP-binding</keyword>
<comment type="subcellular location">
    <subcellularLocation>
        <location evidence="1">Cytoplasm</location>
    </subcellularLocation>
</comment>
<evidence type="ECO:0000256" key="2">
    <source>
        <dbReference type="ARBA" id="ARBA00007913"/>
    </source>
</evidence>
<evidence type="ECO:0000256" key="4">
    <source>
        <dbReference type="ARBA" id="ARBA00022490"/>
    </source>
</evidence>
<dbReference type="STRING" id="1048983.EL17_07025"/>
<evidence type="ECO:0000256" key="6">
    <source>
        <dbReference type="ARBA" id="ARBA00022801"/>
    </source>
</evidence>
<dbReference type="Pfam" id="PF13086">
    <property type="entry name" value="AAA_11"/>
    <property type="match status" value="1"/>
</dbReference>
<reference evidence="10 11" key="1">
    <citation type="submission" date="2014-04" db="EMBL/GenBank/DDBJ databases">
        <title>Characterization and application of a salt tolerant electro-active bacterium.</title>
        <authorList>
            <person name="Yang L."/>
            <person name="Wei S."/>
            <person name="Tay Q.X.M."/>
        </authorList>
    </citation>
    <scope>NUCLEOTIDE SEQUENCE [LARGE SCALE GENOMIC DNA]</scope>
    <source>
        <strain evidence="10 11">LY1</strain>
    </source>
</reference>
<dbReference type="GO" id="GO:0005694">
    <property type="term" value="C:chromosome"/>
    <property type="evidence" value="ECO:0007669"/>
    <property type="project" value="UniProtKB-ARBA"/>
</dbReference>
<dbReference type="GO" id="GO:0003723">
    <property type="term" value="F:RNA binding"/>
    <property type="evidence" value="ECO:0007669"/>
    <property type="project" value="InterPro"/>
</dbReference>
<gene>
    <name evidence="10" type="ORF">EL17_07025</name>
</gene>
<evidence type="ECO:0000256" key="3">
    <source>
        <dbReference type="ARBA" id="ARBA00012551"/>
    </source>
</evidence>
<keyword evidence="11" id="KW-1185">Reference proteome</keyword>
<keyword evidence="5" id="KW-0547">Nucleotide-binding</keyword>
<protein>
    <recommendedName>
        <fullName evidence="3">DNA helicase</fullName>
        <ecNumber evidence="3">3.6.4.12</ecNumber>
    </recommendedName>
</protein>
<dbReference type="Proteomes" id="UP000027821">
    <property type="component" value="Unassembled WGS sequence"/>
</dbReference>
<accession>A0A074KZX3</accession>
<proteinExistence type="inferred from homology"/>
<dbReference type="InterPro" id="IPR027417">
    <property type="entry name" value="P-loop_NTPase"/>
</dbReference>
<dbReference type="CDD" id="cd18808">
    <property type="entry name" value="SF1_C_Upf1"/>
    <property type="match status" value="1"/>
</dbReference>
<evidence type="ECO:0000259" key="9">
    <source>
        <dbReference type="SMART" id="SM00382"/>
    </source>
</evidence>
<dbReference type="GO" id="GO:0016787">
    <property type="term" value="F:hydrolase activity"/>
    <property type="evidence" value="ECO:0007669"/>
    <property type="project" value="UniProtKB-KW"/>
</dbReference>
<evidence type="ECO:0000256" key="1">
    <source>
        <dbReference type="ARBA" id="ARBA00004496"/>
    </source>
</evidence>
<dbReference type="PANTHER" id="PTHR43788">
    <property type="entry name" value="DNA2/NAM7 HELICASE FAMILY MEMBER"/>
    <property type="match status" value="1"/>
</dbReference>
<keyword evidence="4" id="KW-0963">Cytoplasm</keyword>
<evidence type="ECO:0000256" key="7">
    <source>
        <dbReference type="ARBA" id="ARBA00022806"/>
    </source>
</evidence>
<dbReference type="InterPro" id="IPR041679">
    <property type="entry name" value="DNA2/NAM7-like_C"/>
</dbReference>
<keyword evidence="6" id="KW-0378">Hydrolase</keyword>
<name>A0A074KZX3_9BACT</name>
<dbReference type="Pfam" id="PF13087">
    <property type="entry name" value="AAA_12"/>
    <property type="match status" value="1"/>
</dbReference>
<dbReference type="InterPro" id="IPR048761">
    <property type="entry name" value="SMUBP-2_HCS1_1B"/>
</dbReference>
<evidence type="ECO:0000313" key="11">
    <source>
        <dbReference type="Proteomes" id="UP000027821"/>
    </source>
</evidence>
<dbReference type="InterPro" id="IPR050534">
    <property type="entry name" value="Coronavir_polyprotein_1ab"/>
</dbReference>
<dbReference type="EMBL" id="JMIH01000015">
    <property type="protein sequence ID" value="KEO74484.1"/>
    <property type="molecule type" value="Genomic_DNA"/>
</dbReference>
<dbReference type="OrthoDB" id="9757917at2"/>
<dbReference type="InterPro" id="IPR047187">
    <property type="entry name" value="SF1_C_Upf1"/>
</dbReference>
<dbReference type="Pfam" id="PF21138">
    <property type="entry name" value="SMUBP-2_HCS1_1B"/>
    <property type="match status" value="1"/>
</dbReference>
<dbReference type="RefSeq" id="WP_035072488.1">
    <property type="nucleotide sequence ID" value="NZ_JMIH01000015.1"/>
</dbReference>
<dbReference type="GO" id="GO:0003677">
    <property type="term" value="F:DNA binding"/>
    <property type="evidence" value="ECO:0007669"/>
    <property type="project" value="UniProtKB-KW"/>
</dbReference>
<keyword evidence="7" id="KW-0347">Helicase</keyword>
<comment type="caution">
    <text evidence="10">The sequence shown here is derived from an EMBL/GenBank/DDBJ whole genome shotgun (WGS) entry which is preliminary data.</text>
</comment>